<dbReference type="NCBIfam" id="NF003642">
    <property type="entry name" value="PRK05282.1"/>
    <property type="match status" value="1"/>
</dbReference>
<dbReference type="OrthoDB" id="10052168at2759"/>
<accession>A0A443SNU5</accession>
<dbReference type="InterPro" id="IPR029062">
    <property type="entry name" value="Class_I_gatase-like"/>
</dbReference>
<dbReference type="InterPro" id="IPR005320">
    <property type="entry name" value="Peptidase_S51"/>
</dbReference>
<dbReference type="SUPFAM" id="SSF52317">
    <property type="entry name" value="Class I glutamine amidotransferase-like"/>
    <property type="match status" value="1"/>
</dbReference>
<name>A0A443SNU5_9ACAR</name>
<evidence type="ECO:0000256" key="4">
    <source>
        <dbReference type="ARBA" id="ARBA00022825"/>
    </source>
</evidence>
<keyword evidence="3" id="KW-0378">Hydrolase</keyword>
<dbReference type="VEuPathDB" id="VectorBase:LDEU002843"/>
<dbReference type="PANTHER" id="PTHR20842:SF0">
    <property type="entry name" value="ALPHA-ASPARTYL DIPEPTIDASE"/>
    <property type="match status" value="1"/>
</dbReference>
<dbReference type="GO" id="GO:0008236">
    <property type="term" value="F:serine-type peptidase activity"/>
    <property type="evidence" value="ECO:0007669"/>
    <property type="project" value="UniProtKB-KW"/>
</dbReference>
<comment type="caution">
    <text evidence="5">The sequence shown here is derived from an EMBL/GenBank/DDBJ whole genome shotgun (WGS) entry which is preliminary data.</text>
</comment>
<evidence type="ECO:0000256" key="2">
    <source>
        <dbReference type="ARBA" id="ARBA00022670"/>
    </source>
</evidence>
<dbReference type="AlphaFoldDB" id="A0A443SNU5"/>
<comment type="similarity">
    <text evidence="1">Belongs to the peptidase S51 family.</text>
</comment>
<evidence type="ECO:0000313" key="5">
    <source>
        <dbReference type="EMBL" id="RWS29196.1"/>
    </source>
</evidence>
<reference evidence="5 6" key="1">
    <citation type="journal article" date="2018" name="Gigascience">
        <title>Genomes of trombidid mites reveal novel predicted allergens and laterally-transferred genes associated with secondary metabolism.</title>
        <authorList>
            <person name="Dong X."/>
            <person name="Chaisiri K."/>
            <person name="Xia D."/>
            <person name="Armstrong S.D."/>
            <person name="Fang Y."/>
            <person name="Donnelly M.J."/>
            <person name="Kadowaki T."/>
            <person name="McGarry J.W."/>
            <person name="Darby A.C."/>
            <person name="Makepeace B.L."/>
        </authorList>
    </citation>
    <scope>NUCLEOTIDE SEQUENCE [LARGE SCALE GENOMIC DNA]</scope>
    <source>
        <strain evidence="5">UoL-UT</strain>
    </source>
</reference>
<dbReference type="GO" id="GO:0006508">
    <property type="term" value="P:proteolysis"/>
    <property type="evidence" value="ECO:0007669"/>
    <property type="project" value="UniProtKB-KW"/>
</dbReference>
<evidence type="ECO:0000256" key="1">
    <source>
        <dbReference type="ARBA" id="ARBA00006534"/>
    </source>
</evidence>
<evidence type="ECO:0000256" key="3">
    <source>
        <dbReference type="ARBA" id="ARBA00022801"/>
    </source>
</evidence>
<dbReference type="EMBL" id="NCKV01001026">
    <property type="protein sequence ID" value="RWS29196.1"/>
    <property type="molecule type" value="Genomic_DNA"/>
</dbReference>
<sequence>MTVKLLLLSNSSAKTSSYLHIWKATIKDFVKGVNRILFIPFAGVRLNWNDYTQKVKDALDMEVENIANFDNMVEAVNNAEAICIGGGNTFNLLLHLQKYELIEPIRKRVLSGIPYIGWSAGANVATVDIKTTNDMPIVWPSSCAALGLVPYNVNPHFTDLHPENVGESRIERLDEFALLNSRPIVALSNGTAICVNGNNHYLIKSELVSDVQCKIWLPDNECEGKRRIIDIPMQTDIRPIIEQVLKV</sequence>
<dbReference type="PANTHER" id="PTHR20842">
    <property type="entry name" value="PROTEASE S51 ALPHA-ASPARTYL DIPEPTIDASE"/>
    <property type="match status" value="1"/>
</dbReference>
<evidence type="ECO:0000313" key="6">
    <source>
        <dbReference type="Proteomes" id="UP000288716"/>
    </source>
</evidence>
<protein>
    <submittedName>
        <fullName evidence="5">Dipeptidase E-like protein</fullName>
    </submittedName>
</protein>
<dbReference type="CDD" id="cd03146">
    <property type="entry name" value="GAT1_Peptidase_E"/>
    <property type="match status" value="1"/>
</dbReference>
<keyword evidence="4" id="KW-0720">Serine protease</keyword>
<dbReference type="Proteomes" id="UP000288716">
    <property type="component" value="Unassembled WGS sequence"/>
</dbReference>
<keyword evidence="2" id="KW-0645">Protease</keyword>
<organism evidence="5 6">
    <name type="scientific">Leptotrombidium deliense</name>
    <dbReference type="NCBI Taxonomy" id="299467"/>
    <lineage>
        <taxon>Eukaryota</taxon>
        <taxon>Metazoa</taxon>
        <taxon>Ecdysozoa</taxon>
        <taxon>Arthropoda</taxon>
        <taxon>Chelicerata</taxon>
        <taxon>Arachnida</taxon>
        <taxon>Acari</taxon>
        <taxon>Acariformes</taxon>
        <taxon>Trombidiformes</taxon>
        <taxon>Prostigmata</taxon>
        <taxon>Anystina</taxon>
        <taxon>Parasitengona</taxon>
        <taxon>Trombiculoidea</taxon>
        <taxon>Trombiculidae</taxon>
        <taxon>Leptotrombidium</taxon>
    </lineage>
</organism>
<proteinExistence type="inferred from homology"/>
<gene>
    <name evidence="5" type="ORF">B4U80_03271</name>
</gene>
<dbReference type="STRING" id="299467.A0A443SNU5"/>
<dbReference type="Pfam" id="PF03575">
    <property type="entry name" value="Peptidase_S51"/>
    <property type="match status" value="1"/>
</dbReference>
<dbReference type="Gene3D" id="3.40.50.880">
    <property type="match status" value="1"/>
</dbReference>
<keyword evidence="6" id="KW-1185">Reference proteome</keyword>